<name>A0ACB8Y825_ARCLA</name>
<reference evidence="1 2" key="2">
    <citation type="journal article" date="2022" name="Mol. Ecol. Resour.">
        <title>The genomes of chicory, endive, great burdock and yacon provide insights into Asteraceae paleo-polyploidization history and plant inulin production.</title>
        <authorList>
            <person name="Fan W."/>
            <person name="Wang S."/>
            <person name="Wang H."/>
            <person name="Wang A."/>
            <person name="Jiang F."/>
            <person name="Liu H."/>
            <person name="Zhao H."/>
            <person name="Xu D."/>
            <person name="Zhang Y."/>
        </authorList>
    </citation>
    <scope>NUCLEOTIDE SEQUENCE [LARGE SCALE GENOMIC DNA]</scope>
    <source>
        <strain evidence="2">cv. Niubang</strain>
    </source>
</reference>
<sequence length="766" mass="87486">MSKSSTILKDLANGNFPAEEKQKPNGKRVLSGFDQDHGVSSDTLSIINRLVVVSNELPVKYVRKTDENGGLFWDFTWDENSLYIHIKDSLLAATMEVYYVGLLRANVEFNEQDDVETALIDRFNCLPVFISPELVTRYYRGFCKQYLWPIFHYKLPFSDRHGGRFDKSFWEAYVTVNNRFLWKVIEALNSVNDYVWIHDYHLMVLPTLLRRHYNRLRLGFFLHSPFPSSEVFRCIPMRTEILKGLLNSDIIGFHTFDYSRHFLSCCSRMLGLEYELKRGYISLDYHGRIIRIKIMHSGINVSQMESVLIRPNTKLMVRELERQFQGKTVLIGVDDLDRFKGVNSKVIAMEQMLKSNPNWLRNVVLVQILNPARGQGPDVAEIDAEIRSSCERINKEMGSPGYEPIVLVNRPISLGERAAYYAISEAAIVTPVCDGMNLMPYEYVVCRQGDDHRNYDSSKTSMLVVSEFIGCSPTLSGAIRVNPWDVKATAEAMNTAISSSDDRKQLGHIKHYRYITTHDIANWSRSFVRDLQTSCIAHNHNNWRSLGLALTFGVAIFNSNFQKLTAEVVENAYRRSRNRAILLDYDHGTIMPSINKHPTDIIISIINQLCDDPRNTVFVISGRSKENLGRWFGPCEKLAIAAEHGYFIRFVYKYVWVVLFFNAWARNTYSLLVQGVDKGTVATKIFETMAENGRQADFVLCIGDDRSDEDMFVAINGDGINNGQIMKDGSVFACTVGQKPTAAEYYLDDTAEVLTLLETLTLLGDR</sequence>
<reference evidence="2" key="1">
    <citation type="journal article" date="2022" name="Mol. Ecol. Resour.">
        <title>The genomes of chicory, endive, great burdock and yacon provide insights into Asteraceae palaeo-polyploidization history and plant inulin production.</title>
        <authorList>
            <person name="Fan W."/>
            <person name="Wang S."/>
            <person name="Wang H."/>
            <person name="Wang A."/>
            <person name="Jiang F."/>
            <person name="Liu H."/>
            <person name="Zhao H."/>
            <person name="Xu D."/>
            <person name="Zhang Y."/>
        </authorList>
    </citation>
    <scope>NUCLEOTIDE SEQUENCE [LARGE SCALE GENOMIC DNA]</scope>
    <source>
        <strain evidence="2">cv. Niubang</strain>
    </source>
</reference>
<evidence type="ECO:0000313" key="1">
    <source>
        <dbReference type="EMBL" id="KAI3680818.1"/>
    </source>
</evidence>
<comment type="caution">
    <text evidence="1">The sequence shown here is derived from an EMBL/GenBank/DDBJ whole genome shotgun (WGS) entry which is preliminary data.</text>
</comment>
<protein>
    <submittedName>
        <fullName evidence="1">Uncharacterized protein</fullName>
    </submittedName>
</protein>
<dbReference type="Proteomes" id="UP001055879">
    <property type="component" value="Linkage Group LG13"/>
</dbReference>
<accession>A0ACB8Y825</accession>
<organism evidence="1 2">
    <name type="scientific">Arctium lappa</name>
    <name type="common">Greater burdock</name>
    <name type="synonym">Lappa major</name>
    <dbReference type="NCBI Taxonomy" id="4217"/>
    <lineage>
        <taxon>Eukaryota</taxon>
        <taxon>Viridiplantae</taxon>
        <taxon>Streptophyta</taxon>
        <taxon>Embryophyta</taxon>
        <taxon>Tracheophyta</taxon>
        <taxon>Spermatophyta</taxon>
        <taxon>Magnoliopsida</taxon>
        <taxon>eudicotyledons</taxon>
        <taxon>Gunneridae</taxon>
        <taxon>Pentapetalae</taxon>
        <taxon>asterids</taxon>
        <taxon>campanulids</taxon>
        <taxon>Asterales</taxon>
        <taxon>Asteraceae</taxon>
        <taxon>Carduoideae</taxon>
        <taxon>Cardueae</taxon>
        <taxon>Arctiinae</taxon>
        <taxon>Arctium</taxon>
    </lineage>
</organism>
<proteinExistence type="predicted"/>
<evidence type="ECO:0000313" key="2">
    <source>
        <dbReference type="Proteomes" id="UP001055879"/>
    </source>
</evidence>
<gene>
    <name evidence="1" type="ORF">L6452_35594</name>
</gene>
<dbReference type="EMBL" id="CM042059">
    <property type="protein sequence ID" value="KAI3680818.1"/>
    <property type="molecule type" value="Genomic_DNA"/>
</dbReference>
<keyword evidence="2" id="KW-1185">Reference proteome</keyword>